<comment type="catalytic activity">
    <reaction evidence="5">
        <text>O-phospho-L-tyrosyl-[protein] + H2O = L-tyrosyl-[protein] + phosphate</text>
        <dbReference type="Rhea" id="RHEA:10684"/>
        <dbReference type="Rhea" id="RHEA-COMP:10136"/>
        <dbReference type="Rhea" id="RHEA-COMP:20101"/>
        <dbReference type="ChEBI" id="CHEBI:15377"/>
        <dbReference type="ChEBI" id="CHEBI:43474"/>
        <dbReference type="ChEBI" id="CHEBI:46858"/>
        <dbReference type="ChEBI" id="CHEBI:61978"/>
        <dbReference type="EC" id="3.1.3.48"/>
    </reaction>
</comment>
<evidence type="ECO:0000256" key="1">
    <source>
        <dbReference type="ARBA" id="ARBA00005750"/>
    </source>
</evidence>
<reference evidence="6" key="1">
    <citation type="submission" date="2020-07" db="EMBL/GenBank/DDBJ databases">
        <title>Vallitalea pronyensis genome.</title>
        <authorList>
            <person name="Postec A."/>
        </authorList>
    </citation>
    <scope>NUCLEOTIDE SEQUENCE</scope>
    <source>
        <strain evidence="6">FatNI3</strain>
    </source>
</reference>
<dbReference type="InterPro" id="IPR016195">
    <property type="entry name" value="Pol/histidinol_Pase-like"/>
</dbReference>
<keyword evidence="7" id="KW-1185">Reference proteome</keyword>
<dbReference type="GO" id="GO:0004725">
    <property type="term" value="F:protein tyrosine phosphatase activity"/>
    <property type="evidence" value="ECO:0007669"/>
    <property type="project" value="UniProtKB-EC"/>
</dbReference>
<dbReference type="InterPro" id="IPR016667">
    <property type="entry name" value="Caps_polysacc_synth_CpsB/CapC"/>
</dbReference>
<dbReference type="RefSeq" id="WP_212695692.1">
    <property type="nucleotide sequence ID" value="NZ_CP058649.1"/>
</dbReference>
<proteinExistence type="inferred from homology"/>
<dbReference type="SUPFAM" id="SSF89550">
    <property type="entry name" value="PHP domain-like"/>
    <property type="match status" value="1"/>
</dbReference>
<dbReference type="Gene3D" id="3.20.20.140">
    <property type="entry name" value="Metal-dependent hydrolases"/>
    <property type="match status" value="1"/>
</dbReference>
<dbReference type="Pfam" id="PF19567">
    <property type="entry name" value="CpsB_CapC"/>
    <property type="match status" value="1"/>
</dbReference>
<keyword evidence="4" id="KW-0904">Protein phosphatase</keyword>
<dbReference type="EC" id="3.1.3.48" evidence="2"/>
<evidence type="ECO:0000313" key="6">
    <source>
        <dbReference type="EMBL" id="QUI24993.1"/>
    </source>
</evidence>
<dbReference type="KEGG" id="vpy:HZI73_23055"/>
<evidence type="ECO:0000313" key="7">
    <source>
        <dbReference type="Proteomes" id="UP000683246"/>
    </source>
</evidence>
<dbReference type="AlphaFoldDB" id="A0A8J8MPH1"/>
<organism evidence="6 7">
    <name type="scientific">Vallitalea pronyensis</name>
    <dbReference type="NCBI Taxonomy" id="1348613"/>
    <lineage>
        <taxon>Bacteria</taxon>
        <taxon>Bacillati</taxon>
        <taxon>Bacillota</taxon>
        <taxon>Clostridia</taxon>
        <taxon>Lachnospirales</taxon>
        <taxon>Vallitaleaceae</taxon>
        <taxon>Vallitalea</taxon>
    </lineage>
</organism>
<evidence type="ECO:0000256" key="3">
    <source>
        <dbReference type="ARBA" id="ARBA00022801"/>
    </source>
</evidence>
<dbReference type="GO" id="GO:0030145">
    <property type="term" value="F:manganese ion binding"/>
    <property type="evidence" value="ECO:0007669"/>
    <property type="project" value="InterPro"/>
</dbReference>
<gene>
    <name evidence="6" type="ORF">HZI73_23055</name>
</gene>
<comment type="similarity">
    <text evidence="1">Belongs to the metallo-dependent hydrolases superfamily. CpsB/CapC family.</text>
</comment>
<keyword evidence="3" id="KW-0378">Hydrolase</keyword>
<dbReference type="EMBL" id="CP058649">
    <property type="protein sequence ID" value="QUI24993.1"/>
    <property type="molecule type" value="Genomic_DNA"/>
</dbReference>
<dbReference type="Proteomes" id="UP000683246">
    <property type="component" value="Chromosome"/>
</dbReference>
<dbReference type="PANTHER" id="PTHR39181:SF1">
    <property type="entry name" value="TYROSINE-PROTEIN PHOSPHATASE YWQE"/>
    <property type="match status" value="1"/>
</dbReference>
<name>A0A8J8MPH1_9FIRM</name>
<accession>A0A8J8MPH1</accession>
<dbReference type="PANTHER" id="PTHR39181">
    <property type="entry name" value="TYROSINE-PROTEIN PHOSPHATASE YWQE"/>
    <property type="match status" value="1"/>
</dbReference>
<evidence type="ECO:0000256" key="5">
    <source>
        <dbReference type="ARBA" id="ARBA00051722"/>
    </source>
</evidence>
<evidence type="ECO:0000256" key="4">
    <source>
        <dbReference type="ARBA" id="ARBA00022912"/>
    </source>
</evidence>
<evidence type="ECO:0000256" key="2">
    <source>
        <dbReference type="ARBA" id="ARBA00013064"/>
    </source>
</evidence>
<protein>
    <recommendedName>
        <fullName evidence="2">protein-tyrosine-phosphatase</fullName>
        <ecNumber evidence="2">3.1.3.48</ecNumber>
    </recommendedName>
</protein>
<sequence>MIDIHNHILYHMDDGSSSIEETKKMLHIAVKEGITSIIATPHYIIGSNGYVLHELNERYREVCELIDKEQLPIKLYLGNELFADAMLTDKLVEGDCHTLNKSQYVLIEFSPGTSEHIVETILYNVVLKGYRPIIAHPERTFNRKNHMEILRGLIRKGCYIQINSGSIKGLYGDEIRKFAHALLKYKMVHFVASDAHTSRRRAPKLKRAYDMVKNGYGEAYANRLFIENGQQVIQHETVTYVEPLVQEKNGFMNRLRCIFGYE</sequence>
<dbReference type="PIRSF" id="PIRSF016557">
    <property type="entry name" value="Caps_synth_CpsB"/>
    <property type="match status" value="1"/>
</dbReference>